<reference evidence="2 3" key="1">
    <citation type="journal article" date="2015" name="Int. J. Syst. Evol. Microbiol.">
        <title>Exiguobacterium enclense sp. nov., isolated from sediment.</title>
        <authorList>
            <person name="Dastager S.G."/>
            <person name="Mawlankar R."/>
            <person name="Sonalkar V.V."/>
            <person name="Thorat M.N."/>
            <person name="Mual P."/>
            <person name="Verma A."/>
            <person name="Krishnamurthi S."/>
            <person name="Tang S.K."/>
            <person name="Li W.J."/>
        </authorList>
    </citation>
    <scope>NUCLEOTIDE SEQUENCE [LARGE SCALE GENOMIC DNA]</scope>
    <source>
        <strain evidence="2 3">NIO-1109</strain>
    </source>
</reference>
<gene>
    <name evidence="2" type="ORF">AS033_14720</name>
</gene>
<name>A0A0V8GCF2_9BACL</name>
<dbReference type="InterPro" id="IPR051908">
    <property type="entry name" value="Ribosomal_N-acetyltransferase"/>
</dbReference>
<evidence type="ECO:0000313" key="2">
    <source>
        <dbReference type="EMBL" id="KSU47909.1"/>
    </source>
</evidence>
<dbReference type="Gene3D" id="3.40.630.30">
    <property type="match status" value="1"/>
</dbReference>
<proteinExistence type="predicted"/>
<dbReference type="GO" id="GO:0005737">
    <property type="term" value="C:cytoplasm"/>
    <property type="evidence" value="ECO:0007669"/>
    <property type="project" value="TreeGrafter"/>
</dbReference>
<dbReference type="AlphaFoldDB" id="A0A0V8GCF2"/>
<dbReference type="OrthoDB" id="9784707at2"/>
<comment type="caution">
    <text evidence="2">The sequence shown here is derived from an EMBL/GenBank/DDBJ whole genome shotgun (WGS) entry which is preliminary data.</text>
</comment>
<dbReference type="RefSeq" id="WP_058265911.1">
    <property type="nucleotide sequence ID" value="NZ_FMYN01000006.1"/>
</dbReference>
<evidence type="ECO:0000259" key="1">
    <source>
        <dbReference type="PROSITE" id="PS51186"/>
    </source>
</evidence>
<protein>
    <submittedName>
        <fullName evidence="2">Alanine acetyltransferase</fullName>
    </submittedName>
</protein>
<dbReference type="GO" id="GO:1990189">
    <property type="term" value="F:protein N-terminal-serine acetyltransferase activity"/>
    <property type="evidence" value="ECO:0007669"/>
    <property type="project" value="TreeGrafter"/>
</dbReference>
<accession>A0A0V8GCF2</accession>
<feature type="domain" description="N-acetyltransferase" evidence="1">
    <location>
        <begin position="24"/>
        <end position="179"/>
    </location>
</feature>
<dbReference type="Proteomes" id="UP000053797">
    <property type="component" value="Unassembled WGS sequence"/>
</dbReference>
<dbReference type="PANTHER" id="PTHR43441:SF12">
    <property type="entry name" value="RIBOSOMAL N-ACETYLTRANSFERASE YDAF-RELATED"/>
    <property type="match status" value="1"/>
</dbReference>
<dbReference type="EMBL" id="LNQL01000006">
    <property type="protein sequence ID" value="KSU47909.1"/>
    <property type="molecule type" value="Genomic_DNA"/>
</dbReference>
<sequence>MFRLQVSDHVSLQLFERHHAEGLFALVDANRAHLREWLGWVDGATEASTYQESVIPAWLQQFADGNGFTCGIYLEDELVGTISLHEINRHLGQTSIGYYLGEKGLRKGVMTDVVRFVTNYCFETLGLNRVVIECATGNVRSRRIPERLGFTEEGVLRDAEKLYGTYHDIVVYAMLKQDWLKTKEMAACASSK</sequence>
<dbReference type="SUPFAM" id="SSF55729">
    <property type="entry name" value="Acyl-CoA N-acyltransferases (Nat)"/>
    <property type="match status" value="1"/>
</dbReference>
<dbReference type="PANTHER" id="PTHR43441">
    <property type="entry name" value="RIBOSOMAL-PROTEIN-SERINE ACETYLTRANSFERASE"/>
    <property type="match status" value="1"/>
</dbReference>
<dbReference type="PROSITE" id="PS51186">
    <property type="entry name" value="GNAT"/>
    <property type="match status" value="1"/>
</dbReference>
<dbReference type="InterPro" id="IPR000182">
    <property type="entry name" value="GNAT_dom"/>
</dbReference>
<keyword evidence="2" id="KW-0808">Transferase</keyword>
<evidence type="ECO:0000313" key="3">
    <source>
        <dbReference type="Proteomes" id="UP000053797"/>
    </source>
</evidence>
<dbReference type="GO" id="GO:0008999">
    <property type="term" value="F:protein-N-terminal-alanine acetyltransferase activity"/>
    <property type="evidence" value="ECO:0007669"/>
    <property type="project" value="TreeGrafter"/>
</dbReference>
<dbReference type="Pfam" id="PF13302">
    <property type="entry name" value="Acetyltransf_3"/>
    <property type="match status" value="1"/>
</dbReference>
<organism evidence="2 3">
    <name type="scientific">Exiguobacterium indicum</name>
    <dbReference type="NCBI Taxonomy" id="296995"/>
    <lineage>
        <taxon>Bacteria</taxon>
        <taxon>Bacillati</taxon>
        <taxon>Bacillota</taxon>
        <taxon>Bacilli</taxon>
        <taxon>Bacillales</taxon>
        <taxon>Bacillales Family XII. Incertae Sedis</taxon>
        <taxon>Exiguobacterium</taxon>
    </lineage>
</organism>
<dbReference type="InterPro" id="IPR016181">
    <property type="entry name" value="Acyl_CoA_acyltransferase"/>
</dbReference>